<comment type="caution">
    <text evidence="1">The sequence shown here is derived from an EMBL/GenBank/DDBJ whole genome shotgun (WGS) entry which is preliminary data.</text>
</comment>
<evidence type="ECO:0000313" key="2">
    <source>
        <dbReference type="Proteomes" id="UP001596523"/>
    </source>
</evidence>
<reference evidence="2" key="1">
    <citation type="journal article" date="2019" name="Int. J. Syst. Evol. Microbiol.">
        <title>The Global Catalogue of Microorganisms (GCM) 10K type strain sequencing project: providing services to taxonomists for standard genome sequencing and annotation.</title>
        <authorList>
            <consortium name="The Broad Institute Genomics Platform"/>
            <consortium name="The Broad Institute Genome Sequencing Center for Infectious Disease"/>
            <person name="Wu L."/>
            <person name="Ma J."/>
        </authorList>
    </citation>
    <scope>NUCLEOTIDE SEQUENCE [LARGE SCALE GENOMIC DNA]</scope>
    <source>
        <strain evidence="2">SYNS20</strain>
    </source>
</reference>
<keyword evidence="2" id="KW-1185">Reference proteome</keyword>
<dbReference type="EMBL" id="JBHTCF010000002">
    <property type="protein sequence ID" value="MFC7303980.1"/>
    <property type="molecule type" value="Genomic_DNA"/>
</dbReference>
<protein>
    <submittedName>
        <fullName evidence="1">Uncharacterized protein</fullName>
    </submittedName>
</protein>
<organism evidence="1 2">
    <name type="scientific">Streptomyces monticola</name>
    <dbReference type="NCBI Taxonomy" id="2666263"/>
    <lineage>
        <taxon>Bacteria</taxon>
        <taxon>Bacillati</taxon>
        <taxon>Actinomycetota</taxon>
        <taxon>Actinomycetes</taxon>
        <taxon>Kitasatosporales</taxon>
        <taxon>Streptomycetaceae</taxon>
        <taxon>Streptomyces</taxon>
    </lineage>
</organism>
<gene>
    <name evidence="1" type="ORF">ACFQVC_07095</name>
</gene>
<sequence>MAEAVYVAQLAREFQEQQEAEARWKRHADSFAAEAATADRERDAAYRERAHLLAWLAALHPDSAVMTPATDVDAEGWHVLFLVAGGWQMSWHIAPHDLPLFRHVEIVDVADPRVQWDGHSTRQKYSRVRRHTRLLAIEAEVADASTAEAPR</sequence>
<dbReference type="Proteomes" id="UP001596523">
    <property type="component" value="Unassembled WGS sequence"/>
</dbReference>
<name>A0ABW2JEW9_9ACTN</name>
<accession>A0ABW2JEW9</accession>
<evidence type="ECO:0000313" key="1">
    <source>
        <dbReference type="EMBL" id="MFC7303980.1"/>
    </source>
</evidence>
<proteinExistence type="predicted"/>
<dbReference type="RefSeq" id="WP_381827713.1">
    <property type="nucleotide sequence ID" value="NZ_JBHTCF010000002.1"/>
</dbReference>